<keyword evidence="12" id="KW-1185">Reference proteome</keyword>
<comment type="caution">
    <text evidence="11">The sequence shown here is derived from an EMBL/GenBank/DDBJ whole genome shotgun (WGS) entry which is preliminary data.</text>
</comment>
<dbReference type="InterPro" id="IPR006330">
    <property type="entry name" value="Ado/ade_deaminase"/>
</dbReference>
<evidence type="ECO:0000256" key="5">
    <source>
        <dbReference type="ARBA" id="ARBA00023080"/>
    </source>
</evidence>
<comment type="similarity">
    <text evidence="9">Belongs to the metallo-dependent hydrolases superfamily. Adenosine and AMP deaminases family. Adenosine deaminase subfamily.</text>
</comment>
<dbReference type="InterPro" id="IPR028893">
    <property type="entry name" value="A_deaminase"/>
</dbReference>
<dbReference type="EMBL" id="RQZA01000009">
    <property type="protein sequence ID" value="RRD30279.1"/>
    <property type="molecule type" value="Genomic_DNA"/>
</dbReference>
<evidence type="ECO:0000256" key="8">
    <source>
        <dbReference type="ARBA" id="ARBA00049213"/>
    </source>
</evidence>
<dbReference type="SUPFAM" id="SSF51556">
    <property type="entry name" value="Metallo-dependent hydrolases"/>
    <property type="match status" value="1"/>
</dbReference>
<feature type="binding site" evidence="9">
    <location>
        <position position="280"/>
    </location>
    <ligand>
        <name>Zn(2+)</name>
        <dbReference type="ChEBI" id="CHEBI:29105"/>
        <note>catalytic</note>
    </ligand>
</feature>
<dbReference type="GO" id="GO:0046103">
    <property type="term" value="P:inosine biosynthetic process"/>
    <property type="evidence" value="ECO:0007669"/>
    <property type="project" value="TreeGrafter"/>
</dbReference>
<keyword evidence="5 9" id="KW-0546">Nucleotide metabolism</keyword>
<keyword evidence="2 9" id="KW-0479">Metal-binding</keyword>
<dbReference type="Pfam" id="PF00962">
    <property type="entry name" value="A_deaminase"/>
    <property type="match status" value="1"/>
</dbReference>
<sequence>MSMTDFYKQLAKTELHCHLDGSLSMEVIRELAKMAAIDLPDSDEELKSLITAPSQTESLIDYLKTFDFVRPLLQTKEALQLAAYDVAKQAALENVIYIEIRFAPELSMDKGLSARETVEAVLVGLQQAQEEFGIVAKALVCGMRQSDPALTYDILSNVVEFAPQGLVGFDFAGDEHGFPPRHIENLIRKVQELGYPMTLHAGECGCPNHIADTLKLGIKRMGHVTAIHDQPELIQEFIHQGTTAELCLTSNLQTKAAKTIEEFPYLALTSAGAKITINTDNRTVSDTTLTKEYHLFRNHFGTTTSDFLAFNQNALHAAFCTSSEKDFLLEKLAKLYAPFL</sequence>
<dbReference type="GO" id="GO:0006154">
    <property type="term" value="P:adenosine catabolic process"/>
    <property type="evidence" value="ECO:0007669"/>
    <property type="project" value="TreeGrafter"/>
</dbReference>
<feature type="domain" description="Adenosine deaminase" evidence="10">
    <location>
        <begin position="12"/>
        <end position="334"/>
    </location>
</feature>
<dbReference type="STRING" id="1123309.GCA_000377005_00358"/>
<keyword evidence="4 9" id="KW-0862">Zinc</keyword>
<evidence type="ECO:0000256" key="9">
    <source>
        <dbReference type="HAMAP-Rule" id="MF_00540"/>
    </source>
</evidence>
<evidence type="ECO:0000256" key="7">
    <source>
        <dbReference type="ARBA" id="ARBA00047989"/>
    </source>
</evidence>
<reference evidence="11 12" key="1">
    <citation type="submission" date="2018-11" db="EMBL/GenBank/DDBJ databases">
        <title>Genomes From Bacteria Associated with the Canine Oral Cavity: a Test Case for Automated Genome-Based Taxonomic Assignment.</title>
        <authorList>
            <person name="Coil D.A."/>
            <person name="Jospin G."/>
            <person name="Darling A.E."/>
            <person name="Wallis C."/>
            <person name="Davis I.J."/>
            <person name="Harris S."/>
            <person name="Eisen J.A."/>
            <person name="Holcombe L.J."/>
            <person name="O'Flynn C."/>
        </authorList>
    </citation>
    <scope>NUCLEOTIDE SEQUENCE [LARGE SCALE GENOMIC DNA]</scope>
    <source>
        <strain evidence="11 12">OH4621_COT-116</strain>
    </source>
</reference>
<dbReference type="NCBIfam" id="TIGR01430">
    <property type="entry name" value="aden_deam"/>
    <property type="match status" value="1"/>
</dbReference>
<feature type="binding site" evidence="9">
    <location>
        <position position="18"/>
    </location>
    <ligand>
        <name>Zn(2+)</name>
        <dbReference type="ChEBI" id="CHEBI:29105"/>
        <note>catalytic</note>
    </ligand>
</feature>
<comment type="catalytic activity">
    <reaction evidence="7">
        <text>adenosine + H2O + H(+) = inosine + NH4(+)</text>
        <dbReference type="Rhea" id="RHEA:24408"/>
        <dbReference type="ChEBI" id="CHEBI:15377"/>
        <dbReference type="ChEBI" id="CHEBI:15378"/>
        <dbReference type="ChEBI" id="CHEBI:16335"/>
        <dbReference type="ChEBI" id="CHEBI:17596"/>
        <dbReference type="ChEBI" id="CHEBI:28938"/>
        <dbReference type="EC" id="3.5.4.4"/>
    </reaction>
    <physiologicalReaction direction="left-to-right" evidence="7">
        <dbReference type="Rhea" id="RHEA:24409"/>
    </physiologicalReaction>
</comment>
<dbReference type="Proteomes" id="UP000281771">
    <property type="component" value="Unassembled WGS sequence"/>
</dbReference>
<feature type="active site" description="Proton donor" evidence="9">
    <location>
        <position position="203"/>
    </location>
</feature>
<feature type="binding site" evidence="9">
    <location>
        <position position="200"/>
    </location>
    <ligand>
        <name>Zn(2+)</name>
        <dbReference type="ChEBI" id="CHEBI:29105"/>
        <note>catalytic</note>
    </ligand>
</feature>
<evidence type="ECO:0000256" key="6">
    <source>
        <dbReference type="ARBA" id="ARBA00031852"/>
    </source>
</evidence>
<keyword evidence="3 9" id="KW-0378">Hydrolase</keyword>
<dbReference type="PANTHER" id="PTHR11409">
    <property type="entry name" value="ADENOSINE DEAMINASE"/>
    <property type="match status" value="1"/>
</dbReference>
<comment type="catalytic activity">
    <reaction evidence="8">
        <text>2'-deoxyadenosine + H2O + H(+) = 2'-deoxyinosine + NH4(+)</text>
        <dbReference type="Rhea" id="RHEA:28190"/>
        <dbReference type="ChEBI" id="CHEBI:15377"/>
        <dbReference type="ChEBI" id="CHEBI:15378"/>
        <dbReference type="ChEBI" id="CHEBI:17256"/>
        <dbReference type="ChEBI" id="CHEBI:28938"/>
        <dbReference type="ChEBI" id="CHEBI:28997"/>
        <dbReference type="EC" id="3.5.4.4"/>
    </reaction>
    <physiologicalReaction direction="left-to-right" evidence="8">
        <dbReference type="Rhea" id="RHEA:28191"/>
    </physiologicalReaction>
</comment>
<dbReference type="GO" id="GO:0008270">
    <property type="term" value="F:zinc ion binding"/>
    <property type="evidence" value="ECO:0007669"/>
    <property type="project" value="UniProtKB-UniRule"/>
</dbReference>
<dbReference type="GO" id="GO:0009168">
    <property type="term" value="P:purine ribonucleoside monophosphate biosynthetic process"/>
    <property type="evidence" value="ECO:0007669"/>
    <property type="project" value="UniProtKB-UniRule"/>
</dbReference>
<feature type="binding site" evidence="9">
    <location>
        <position position="20"/>
    </location>
    <ligand>
        <name>substrate</name>
    </ligand>
</feature>
<evidence type="ECO:0000256" key="4">
    <source>
        <dbReference type="ARBA" id="ARBA00022833"/>
    </source>
</evidence>
<dbReference type="RefSeq" id="WP_124777686.1">
    <property type="nucleotide sequence ID" value="NZ_RQZA01000009.1"/>
</dbReference>
<accession>A0A3P1V807</accession>
<evidence type="ECO:0000313" key="12">
    <source>
        <dbReference type="Proteomes" id="UP000281771"/>
    </source>
</evidence>
<dbReference type="InterPro" id="IPR001365">
    <property type="entry name" value="A_deaminase_dom"/>
</dbReference>
<dbReference type="GO" id="GO:0005829">
    <property type="term" value="C:cytosol"/>
    <property type="evidence" value="ECO:0007669"/>
    <property type="project" value="TreeGrafter"/>
</dbReference>
<dbReference type="AlphaFoldDB" id="A0A3P1V807"/>
<dbReference type="Gene3D" id="3.20.20.140">
    <property type="entry name" value="Metal-dependent hydrolases"/>
    <property type="match status" value="1"/>
</dbReference>
<feature type="binding site" evidence="9">
    <location>
        <position position="18"/>
    </location>
    <ligand>
        <name>substrate</name>
    </ligand>
</feature>
<feature type="binding site" evidence="9">
    <location>
        <position position="16"/>
    </location>
    <ligand>
        <name>Zn(2+)</name>
        <dbReference type="ChEBI" id="CHEBI:29105"/>
        <note>catalytic</note>
    </ligand>
</feature>
<feature type="site" description="Important for catalytic activity" evidence="9">
    <location>
        <position position="223"/>
    </location>
</feature>
<dbReference type="GO" id="GO:0009117">
    <property type="term" value="P:nucleotide metabolic process"/>
    <property type="evidence" value="ECO:0007669"/>
    <property type="project" value="UniProtKB-KW"/>
</dbReference>
<dbReference type="GO" id="GO:0043103">
    <property type="term" value="P:hypoxanthine salvage"/>
    <property type="evidence" value="ECO:0007669"/>
    <property type="project" value="TreeGrafter"/>
</dbReference>
<dbReference type="EC" id="3.5.4.4" evidence="1 9"/>
<name>A0A3P1V807_9STRE</name>
<evidence type="ECO:0000256" key="3">
    <source>
        <dbReference type="ARBA" id="ARBA00022801"/>
    </source>
</evidence>
<organism evidence="11 12">
    <name type="scientific">Streptococcus minor</name>
    <dbReference type="NCBI Taxonomy" id="229549"/>
    <lineage>
        <taxon>Bacteria</taxon>
        <taxon>Bacillati</taxon>
        <taxon>Bacillota</taxon>
        <taxon>Bacilli</taxon>
        <taxon>Lactobacillales</taxon>
        <taxon>Streptococcaceae</taxon>
        <taxon>Streptococcus</taxon>
    </lineage>
</organism>
<gene>
    <name evidence="9" type="primary">add</name>
    <name evidence="11" type="ORF">EII38_08435</name>
</gene>
<evidence type="ECO:0000256" key="1">
    <source>
        <dbReference type="ARBA" id="ARBA00012784"/>
    </source>
</evidence>
<comment type="function">
    <text evidence="9">Catalyzes the hydrolytic deamination of adenosine and 2-deoxyadenosine.</text>
</comment>
<protein>
    <recommendedName>
        <fullName evidence="1 9">Adenosine deaminase</fullName>
        <ecNumber evidence="1 9">3.5.4.4</ecNumber>
    </recommendedName>
    <alternativeName>
        <fullName evidence="6 9">Adenosine aminohydrolase</fullName>
    </alternativeName>
</protein>
<comment type="cofactor">
    <cofactor evidence="9">
        <name>Zn(2+)</name>
        <dbReference type="ChEBI" id="CHEBI:29105"/>
    </cofactor>
    <text evidence="9">Binds 1 zinc ion per subunit.</text>
</comment>
<dbReference type="PANTHER" id="PTHR11409:SF43">
    <property type="entry name" value="ADENOSINE DEAMINASE"/>
    <property type="match status" value="1"/>
</dbReference>
<evidence type="ECO:0000259" key="10">
    <source>
        <dbReference type="Pfam" id="PF00962"/>
    </source>
</evidence>
<proteinExistence type="inferred from homology"/>
<evidence type="ECO:0000313" key="11">
    <source>
        <dbReference type="EMBL" id="RRD30279.1"/>
    </source>
</evidence>
<dbReference type="GO" id="GO:0004000">
    <property type="term" value="F:adenosine deaminase activity"/>
    <property type="evidence" value="ECO:0007669"/>
    <property type="project" value="UniProtKB-UniRule"/>
</dbReference>
<dbReference type="GO" id="GO:0046936">
    <property type="term" value="F:2'-deoxyadenosine deaminase activity"/>
    <property type="evidence" value="ECO:0007669"/>
    <property type="project" value="RHEA"/>
</dbReference>
<dbReference type="HAMAP" id="MF_00540">
    <property type="entry name" value="A_deaminase"/>
    <property type="match status" value="1"/>
</dbReference>
<comment type="caution">
    <text evidence="9">Lacks conserved residue(s) required for the propagation of feature annotation.</text>
</comment>
<evidence type="ECO:0000256" key="2">
    <source>
        <dbReference type="ARBA" id="ARBA00022723"/>
    </source>
</evidence>
<dbReference type="CDD" id="cd01320">
    <property type="entry name" value="ADA"/>
    <property type="match status" value="1"/>
</dbReference>
<dbReference type="InterPro" id="IPR032466">
    <property type="entry name" value="Metal_Hydrolase"/>
</dbReference>
<feature type="binding site" evidence="9">
    <location>
        <position position="173"/>
    </location>
    <ligand>
        <name>substrate</name>
    </ligand>
</feature>